<dbReference type="AlphaFoldDB" id="I3SRI5"/>
<evidence type="ECO:0000259" key="1">
    <source>
        <dbReference type="SMART" id="SM00579"/>
    </source>
</evidence>
<proteinExistence type="evidence at transcript level"/>
<name>I3SRI5_LOTJA</name>
<dbReference type="PANTHER" id="PTHR31900:SF34">
    <property type="entry name" value="EMB|CAB62440.1-RELATED"/>
    <property type="match status" value="1"/>
</dbReference>
<accession>I3SRI5</accession>
<dbReference type="InterPro" id="IPR006566">
    <property type="entry name" value="FBD"/>
</dbReference>
<dbReference type="InterPro" id="IPR050232">
    <property type="entry name" value="FBL13/AtMIF1-like"/>
</dbReference>
<reference evidence="2" key="1">
    <citation type="submission" date="2012-05" db="EMBL/GenBank/DDBJ databases">
        <authorList>
            <person name="Krishnakumar V."/>
            <person name="Cheung F."/>
            <person name="Xiao Y."/>
            <person name="Chan A."/>
            <person name="Moskal W.A."/>
            <person name="Town C.D."/>
        </authorList>
    </citation>
    <scope>NUCLEOTIDE SEQUENCE</scope>
</reference>
<dbReference type="EMBL" id="BT143083">
    <property type="protein sequence ID" value="AFK42877.1"/>
    <property type="molecule type" value="mRNA"/>
</dbReference>
<dbReference type="SMART" id="SM00579">
    <property type="entry name" value="FBD"/>
    <property type="match status" value="1"/>
</dbReference>
<protein>
    <recommendedName>
        <fullName evidence="1">FBD domain-containing protein</fullName>
    </recommendedName>
</protein>
<organism evidence="2">
    <name type="scientific">Lotus japonicus</name>
    <name type="common">Lotus corniculatus var. japonicus</name>
    <dbReference type="NCBI Taxonomy" id="34305"/>
    <lineage>
        <taxon>Eukaryota</taxon>
        <taxon>Viridiplantae</taxon>
        <taxon>Streptophyta</taxon>
        <taxon>Embryophyta</taxon>
        <taxon>Tracheophyta</taxon>
        <taxon>Spermatophyta</taxon>
        <taxon>Magnoliopsida</taxon>
        <taxon>eudicotyledons</taxon>
        <taxon>Gunneridae</taxon>
        <taxon>Pentapetalae</taxon>
        <taxon>rosids</taxon>
        <taxon>fabids</taxon>
        <taxon>Fabales</taxon>
        <taxon>Fabaceae</taxon>
        <taxon>Papilionoideae</taxon>
        <taxon>50 kb inversion clade</taxon>
        <taxon>NPAAA clade</taxon>
        <taxon>Hologalegina</taxon>
        <taxon>robinioid clade</taxon>
        <taxon>Loteae</taxon>
        <taxon>Lotus</taxon>
    </lineage>
</organism>
<dbReference type="Pfam" id="PF08387">
    <property type="entry name" value="FBD"/>
    <property type="match status" value="1"/>
</dbReference>
<feature type="domain" description="FBD" evidence="1">
    <location>
        <begin position="39"/>
        <end position="112"/>
    </location>
</feature>
<dbReference type="PANTHER" id="PTHR31900">
    <property type="entry name" value="F-BOX/RNI SUPERFAMILY PROTEIN-RELATED"/>
    <property type="match status" value="1"/>
</dbReference>
<evidence type="ECO:0000313" key="2">
    <source>
        <dbReference type="EMBL" id="AFK42877.1"/>
    </source>
</evidence>
<sequence length="112" mass="12958">MVFAMLKQCPMLQNFVLDMQKSYDDSDDLVWISPCSVPECLSSQLRRCSIINYEGTESELHFAKYIMQNSRVLRKMTIFTLCSSELEVDKLELLKDLSLCPRSSTICELSFK</sequence>